<keyword evidence="4" id="KW-0812">Transmembrane</keyword>
<evidence type="ECO:0000256" key="5">
    <source>
        <dbReference type="ARBA" id="ARBA00022989"/>
    </source>
</evidence>
<name>A0AAN8JWC3_PATCE</name>
<keyword evidence="5" id="KW-1133">Transmembrane helix</keyword>
<protein>
    <recommendedName>
        <fullName evidence="9">Carbohydrate sulfotransferase</fullName>
        <ecNumber evidence="9">2.8.2.-</ecNumber>
    </recommendedName>
</protein>
<evidence type="ECO:0000256" key="3">
    <source>
        <dbReference type="ARBA" id="ARBA00022679"/>
    </source>
</evidence>
<evidence type="ECO:0000313" key="10">
    <source>
        <dbReference type="EMBL" id="KAK6184906.1"/>
    </source>
</evidence>
<dbReference type="Proteomes" id="UP001347796">
    <property type="component" value="Unassembled WGS sequence"/>
</dbReference>
<dbReference type="PANTHER" id="PTHR12137:SF63">
    <property type="entry name" value="CARBOHYDRATE SULFOTRANSFERASE"/>
    <property type="match status" value="1"/>
</dbReference>
<reference evidence="10 11" key="1">
    <citation type="submission" date="2024-01" db="EMBL/GenBank/DDBJ databases">
        <title>The genome of the rayed Mediterranean limpet Patella caerulea (Linnaeus, 1758).</title>
        <authorList>
            <person name="Anh-Thu Weber A."/>
            <person name="Halstead-Nussloch G."/>
        </authorList>
    </citation>
    <scope>NUCLEOTIDE SEQUENCE [LARGE SCALE GENOMIC DNA]</scope>
    <source>
        <strain evidence="10">AATW-2023a</strain>
        <tissue evidence="10">Whole specimen</tissue>
    </source>
</reference>
<organism evidence="10 11">
    <name type="scientific">Patella caerulea</name>
    <name type="common">Rayed Mediterranean limpet</name>
    <dbReference type="NCBI Taxonomy" id="87958"/>
    <lineage>
        <taxon>Eukaryota</taxon>
        <taxon>Metazoa</taxon>
        <taxon>Spiralia</taxon>
        <taxon>Lophotrochozoa</taxon>
        <taxon>Mollusca</taxon>
        <taxon>Gastropoda</taxon>
        <taxon>Patellogastropoda</taxon>
        <taxon>Patelloidea</taxon>
        <taxon>Patellidae</taxon>
        <taxon>Patella</taxon>
    </lineage>
</organism>
<proteinExistence type="inferred from homology"/>
<comment type="caution">
    <text evidence="10">The sequence shown here is derived from an EMBL/GenBank/DDBJ whole genome shotgun (WGS) entry which is preliminary data.</text>
</comment>
<sequence>MTPIAQEQERRAELLKNSCQGNEDRYQGLSSTKWAFERIEMDTNSHLVYCPLLKVGSTFWRRIFYALRTKTTIHTPYDISIKTALAPNRNRKTLKDLQVSNDSWRYLEEASRIMYIREPYARLLSGYTDKLFAPNPYFWGIIGRYIIRNFRVNATETSKRCGHDVTFSEFVKYVIYTEEYNKTERDAHFTPAYDQCKPCQVQFNIIGKMETFIQDTSYVMNKIGFNVSKELLKEWANKAEEDAIFDSTASPFSWKKGISKCMSMYQAGKRIWRKMQIRGVVDKKISLPFGTHKMNSVSSTHFIKALIMSRKKSEHNRKRQKREALIDAFSQVSLEDKLKLKELYYPDFELFGYDPEPKDLFETPDRRTFRTKYFNLNGV</sequence>
<keyword evidence="8 9" id="KW-0325">Glycoprotein</keyword>
<keyword evidence="6 9" id="KW-0333">Golgi apparatus</keyword>
<evidence type="ECO:0000256" key="4">
    <source>
        <dbReference type="ARBA" id="ARBA00022692"/>
    </source>
</evidence>
<evidence type="ECO:0000256" key="1">
    <source>
        <dbReference type="ARBA" id="ARBA00004323"/>
    </source>
</evidence>
<dbReference type="GO" id="GO:0008146">
    <property type="term" value="F:sulfotransferase activity"/>
    <property type="evidence" value="ECO:0007669"/>
    <property type="project" value="InterPro"/>
</dbReference>
<keyword evidence="3 9" id="KW-0808">Transferase</keyword>
<dbReference type="InterPro" id="IPR005331">
    <property type="entry name" value="Sulfotransferase"/>
</dbReference>
<evidence type="ECO:0000256" key="7">
    <source>
        <dbReference type="ARBA" id="ARBA00023136"/>
    </source>
</evidence>
<comment type="subcellular location">
    <subcellularLocation>
        <location evidence="1 9">Golgi apparatus membrane</location>
        <topology evidence="1 9">Single-pass type II membrane protein</topology>
    </subcellularLocation>
</comment>
<evidence type="ECO:0000256" key="8">
    <source>
        <dbReference type="ARBA" id="ARBA00023180"/>
    </source>
</evidence>
<evidence type="ECO:0000256" key="6">
    <source>
        <dbReference type="ARBA" id="ARBA00023034"/>
    </source>
</evidence>
<dbReference type="AlphaFoldDB" id="A0AAN8JWC3"/>
<accession>A0AAN8JWC3</accession>
<evidence type="ECO:0000256" key="9">
    <source>
        <dbReference type="RuleBase" id="RU364020"/>
    </source>
</evidence>
<evidence type="ECO:0000313" key="11">
    <source>
        <dbReference type="Proteomes" id="UP001347796"/>
    </source>
</evidence>
<dbReference type="GO" id="GO:0016051">
    <property type="term" value="P:carbohydrate biosynthetic process"/>
    <property type="evidence" value="ECO:0007669"/>
    <property type="project" value="InterPro"/>
</dbReference>
<comment type="similarity">
    <text evidence="2 9">Belongs to the sulfotransferase 2 family.</text>
</comment>
<dbReference type="Pfam" id="PF03567">
    <property type="entry name" value="Sulfotransfer_2"/>
    <property type="match status" value="1"/>
</dbReference>
<evidence type="ECO:0000256" key="2">
    <source>
        <dbReference type="ARBA" id="ARBA00006339"/>
    </source>
</evidence>
<dbReference type="EMBL" id="JAZGQO010000006">
    <property type="protein sequence ID" value="KAK6184906.1"/>
    <property type="molecule type" value="Genomic_DNA"/>
</dbReference>
<dbReference type="GO" id="GO:0000139">
    <property type="term" value="C:Golgi membrane"/>
    <property type="evidence" value="ECO:0007669"/>
    <property type="project" value="UniProtKB-SubCell"/>
</dbReference>
<keyword evidence="11" id="KW-1185">Reference proteome</keyword>
<dbReference type="InterPro" id="IPR018011">
    <property type="entry name" value="Carb_sulfotrans_8-10"/>
</dbReference>
<keyword evidence="9" id="KW-0119">Carbohydrate metabolism</keyword>
<dbReference type="EC" id="2.8.2.-" evidence="9"/>
<keyword evidence="9" id="KW-0735">Signal-anchor</keyword>
<dbReference type="PANTHER" id="PTHR12137">
    <property type="entry name" value="CARBOHYDRATE SULFOTRANSFERASE"/>
    <property type="match status" value="1"/>
</dbReference>
<keyword evidence="7" id="KW-0472">Membrane</keyword>
<gene>
    <name evidence="10" type="ORF">SNE40_007260</name>
</gene>